<keyword evidence="5" id="KW-1185">Reference proteome</keyword>
<evidence type="ECO:0000256" key="3">
    <source>
        <dbReference type="SAM" id="MobiDB-lite"/>
    </source>
</evidence>
<gene>
    <name evidence="4" type="ORF">GCM10007170_46170</name>
</gene>
<organism evidence="4 5">
    <name type="scientific">Arthrobacter liuii</name>
    <dbReference type="NCBI Taxonomy" id="1476996"/>
    <lineage>
        <taxon>Bacteria</taxon>
        <taxon>Bacillati</taxon>
        <taxon>Actinomycetota</taxon>
        <taxon>Actinomycetes</taxon>
        <taxon>Micrococcales</taxon>
        <taxon>Micrococcaceae</taxon>
        <taxon>Arthrobacter</taxon>
    </lineage>
</organism>
<dbReference type="EMBL" id="BMFW01000058">
    <property type="protein sequence ID" value="GGI03054.1"/>
    <property type="molecule type" value="Genomic_DNA"/>
</dbReference>
<name>A0ABQ2B1V4_9MICC</name>
<sequence length="155" mass="16934">MEDITYDLVSGGVLDLAELYAADCLGSQAEQAVEDFLRFGPEPVRHQFFLRVAQAREALLLAYGSLHANPPSDLLPRILAQLPVPPPTTKRKPFHCLSPACAPDQAQDRNPLDAMQNQHRDDERPSGPVSHRHEDGPAWGCAGSRKFPGSNPSTS</sequence>
<reference evidence="5" key="1">
    <citation type="journal article" date="2019" name="Int. J. Syst. Evol. Microbiol.">
        <title>The Global Catalogue of Microorganisms (GCM) 10K type strain sequencing project: providing services to taxonomists for standard genome sequencing and annotation.</title>
        <authorList>
            <consortium name="The Broad Institute Genomics Platform"/>
            <consortium name="The Broad Institute Genome Sequencing Center for Infectious Disease"/>
            <person name="Wu L."/>
            <person name="Ma J."/>
        </authorList>
    </citation>
    <scope>NUCLEOTIDE SEQUENCE [LARGE SCALE GENOMIC DNA]</scope>
    <source>
        <strain evidence="5">CGMCC 1.12778</strain>
    </source>
</reference>
<dbReference type="Gene3D" id="1.10.10.1320">
    <property type="entry name" value="Anti-sigma factor, zinc-finger domain"/>
    <property type="match status" value="1"/>
</dbReference>
<dbReference type="InterPro" id="IPR041916">
    <property type="entry name" value="Anti_sigma_zinc_sf"/>
</dbReference>
<evidence type="ECO:0000256" key="1">
    <source>
        <dbReference type="ARBA" id="ARBA00023015"/>
    </source>
</evidence>
<comment type="caution">
    <text evidence="4">The sequence shown here is derived from an EMBL/GenBank/DDBJ whole genome shotgun (WGS) entry which is preliminary data.</text>
</comment>
<evidence type="ECO:0000256" key="2">
    <source>
        <dbReference type="ARBA" id="ARBA00023163"/>
    </source>
</evidence>
<accession>A0ABQ2B1V4</accession>
<keyword evidence="2" id="KW-0804">Transcription</keyword>
<feature type="compositionally biased region" description="Basic and acidic residues" evidence="3">
    <location>
        <begin position="118"/>
        <end position="136"/>
    </location>
</feature>
<protein>
    <submittedName>
        <fullName evidence="4">Uncharacterized protein</fullName>
    </submittedName>
</protein>
<evidence type="ECO:0000313" key="5">
    <source>
        <dbReference type="Proteomes" id="UP000643279"/>
    </source>
</evidence>
<keyword evidence="1" id="KW-0805">Transcription regulation</keyword>
<proteinExistence type="predicted"/>
<feature type="region of interest" description="Disordered" evidence="3">
    <location>
        <begin position="84"/>
        <end position="155"/>
    </location>
</feature>
<evidence type="ECO:0000313" key="4">
    <source>
        <dbReference type="EMBL" id="GGI03054.1"/>
    </source>
</evidence>
<dbReference type="Proteomes" id="UP000643279">
    <property type="component" value="Unassembled WGS sequence"/>
</dbReference>